<keyword evidence="1" id="KW-0472">Membrane</keyword>
<evidence type="ECO:0000313" key="3">
    <source>
        <dbReference type="Proteomes" id="UP000501063"/>
    </source>
</evidence>
<feature type="transmembrane region" description="Helical" evidence="1">
    <location>
        <begin position="43"/>
        <end position="62"/>
    </location>
</feature>
<proteinExistence type="predicted"/>
<sequence>MTEPATTAAGGIALYKLGAFGCMAALAAVVVMALTIPKTVKEFVVSLICTLVGSIGGGAALIKAFGLMAWADDVFGLCALLGMVFACGLPGWVMVRGFFAYAEYRKGGKNFIQMMTDLITVAKAALLK</sequence>
<reference evidence="2 3" key="1">
    <citation type="submission" date="2020-02" db="EMBL/GenBank/DDBJ databases">
        <title>Integrative conjugative elements (ICEs) and plasmids drive adaptation of Pseudomonas nitroreducens strain HBP1 to wastewater environment.</title>
        <authorList>
            <person name="Sentchilo V."/>
            <person name="Carraro N."/>
            <person name="Bertelli C."/>
            <person name="van der Meer J.R."/>
        </authorList>
    </citation>
    <scope>NUCLEOTIDE SEQUENCE [LARGE SCALE GENOMIC DNA]</scope>
    <source>
        <strain evidence="2 3">HBP1</strain>
    </source>
</reference>
<dbReference type="Proteomes" id="UP000501063">
    <property type="component" value="Chromosome"/>
</dbReference>
<protein>
    <submittedName>
        <fullName evidence="2">Uncharacterized protein</fullName>
    </submittedName>
</protein>
<evidence type="ECO:0000256" key="1">
    <source>
        <dbReference type="SAM" id="Phobius"/>
    </source>
</evidence>
<gene>
    <name evidence="2" type="ORF">G5B91_11050</name>
</gene>
<evidence type="ECO:0000313" key="2">
    <source>
        <dbReference type="EMBL" id="QIE90859.1"/>
    </source>
</evidence>
<keyword evidence="1" id="KW-0812">Transmembrane</keyword>
<name>A0A6G6J6A3_PSENT</name>
<feature type="transmembrane region" description="Helical" evidence="1">
    <location>
        <begin position="12"/>
        <end position="36"/>
    </location>
</feature>
<dbReference type="AlphaFoldDB" id="A0A6G6J6A3"/>
<dbReference type="KEGG" id="pnt:G5B91_11050"/>
<accession>A0A6G6J6A3</accession>
<feature type="transmembrane region" description="Helical" evidence="1">
    <location>
        <begin position="74"/>
        <end position="99"/>
    </location>
</feature>
<organism evidence="2 3">
    <name type="scientific">Pseudomonas nitroreducens</name>
    <dbReference type="NCBI Taxonomy" id="46680"/>
    <lineage>
        <taxon>Bacteria</taxon>
        <taxon>Pseudomonadati</taxon>
        <taxon>Pseudomonadota</taxon>
        <taxon>Gammaproteobacteria</taxon>
        <taxon>Pseudomonadales</taxon>
        <taxon>Pseudomonadaceae</taxon>
        <taxon>Pseudomonas</taxon>
    </lineage>
</organism>
<keyword evidence="1" id="KW-1133">Transmembrane helix</keyword>
<dbReference type="EMBL" id="CP049140">
    <property type="protein sequence ID" value="QIE90859.1"/>
    <property type="molecule type" value="Genomic_DNA"/>
</dbReference>